<feature type="transmembrane region" description="Helical" evidence="1">
    <location>
        <begin position="51"/>
        <end position="73"/>
    </location>
</feature>
<evidence type="ECO:0000256" key="1">
    <source>
        <dbReference type="SAM" id="Phobius"/>
    </source>
</evidence>
<sequence>METIRFHYGQHAARAMKSLYFQTLRIRLTWVFEILLVITCFSLAVVTNSRLLAVIAAAVVVVALLNFVTHCIVHPRRIVKDRKLNGEFEYSFNSDHLKLTVTDGTSNVNWSHFAKVWENERYYFLFHNKRQYWIIPKESFRNSEQEQVFRRIVQSHHPITTGVIR</sequence>
<dbReference type="RefSeq" id="WP_317980517.1">
    <property type="nucleotide sequence ID" value="NZ_BTCL01000010.1"/>
</dbReference>
<keyword evidence="1" id="KW-1133">Transmembrane helix</keyword>
<dbReference type="Pfam" id="PF14317">
    <property type="entry name" value="YcxB"/>
    <property type="match status" value="1"/>
</dbReference>
<proteinExistence type="predicted"/>
<reference evidence="3 4" key="1">
    <citation type="submission" date="2023-05" db="EMBL/GenBank/DDBJ databases">
        <title>Draft genome of Paenibacillus sp. CCS26.</title>
        <authorList>
            <person name="Akita H."/>
            <person name="Shinto Y."/>
            <person name="Kimura Z."/>
        </authorList>
    </citation>
    <scope>NUCLEOTIDE SEQUENCE [LARGE SCALE GENOMIC DNA]</scope>
    <source>
        <strain evidence="3 4">CCS26</strain>
    </source>
</reference>
<name>A0ABQ6NLN1_9BACL</name>
<dbReference type="Proteomes" id="UP001285921">
    <property type="component" value="Unassembled WGS sequence"/>
</dbReference>
<dbReference type="InterPro" id="IPR025588">
    <property type="entry name" value="YcxB-like_C"/>
</dbReference>
<protein>
    <recommendedName>
        <fullName evidence="2">YcxB-like C-terminal domain-containing protein</fullName>
    </recommendedName>
</protein>
<feature type="transmembrane region" description="Helical" evidence="1">
    <location>
        <begin position="24"/>
        <end position="45"/>
    </location>
</feature>
<organism evidence="3 4">
    <name type="scientific">Paenibacillus glycanilyticus</name>
    <dbReference type="NCBI Taxonomy" id="126569"/>
    <lineage>
        <taxon>Bacteria</taxon>
        <taxon>Bacillati</taxon>
        <taxon>Bacillota</taxon>
        <taxon>Bacilli</taxon>
        <taxon>Bacillales</taxon>
        <taxon>Paenibacillaceae</taxon>
        <taxon>Paenibacillus</taxon>
    </lineage>
</organism>
<feature type="domain" description="YcxB-like C-terminal" evidence="2">
    <location>
        <begin position="92"/>
        <end position="152"/>
    </location>
</feature>
<comment type="caution">
    <text evidence="3">The sequence shown here is derived from an EMBL/GenBank/DDBJ whole genome shotgun (WGS) entry which is preliminary data.</text>
</comment>
<dbReference type="EMBL" id="BTCL01000010">
    <property type="protein sequence ID" value="GMK46001.1"/>
    <property type="molecule type" value="Genomic_DNA"/>
</dbReference>
<keyword evidence="1" id="KW-0472">Membrane</keyword>
<keyword evidence="1" id="KW-0812">Transmembrane</keyword>
<evidence type="ECO:0000259" key="2">
    <source>
        <dbReference type="Pfam" id="PF14317"/>
    </source>
</evidence>
<evidence type="ECO:0000313" key="4">
    <source>
        <dbReference type="Proteomes" id="UP001285921"/>
    </source>
</evidence>
<keyword evidence="4" id="KW-1185">Reference proteome</keyword>
<accession>A0ABQ6NLN1</accession>
<gene>
    <name evidence="3" type="ORF">PghCCS26_31290</name>
</gene>
<evidence type="ECO:0000313" key="3">
    <source>
        <dbReference type="EMBL" id="GMK46001.1"/>
    </source>
</evidence>